<name>A0A0F9TKV2_9ZZZZ</name>
<gene>
    <name evidence="1" type="ORF">LCGC14_0717270</name>
</gene>
<comment type="caution">
    <text evidence="1">The sequence shown here is derived from an EMBL/GenBank/DDBJ whole genome shotgun (WGS) entry which is preliminary data.</text>
</comment>
<evidence type="ECO:0008006" key="2">
    <source>
        <dbReference type="Google" id="ProtNLM"/>
    </source>
</evidence>
<accession>A0A0F9TKV2</accession>
<organism evidence="1">
    <name type="scientific">marine sediment metagenome</name>
    <dbReference type="NCBI Taxonomy" id="412755"/>
    <lineage>
        <taxon>unclassified sequences</taxon>
        <taxon>metagenomes</taxon>
        <taxon>ecological metagenomes</taxon>
    </lineage>
</organism>
<protein>
    <recommendedName>
        <fullName evidence="2">NAD(P)-binding domain-containing protein</fullName>
    </recommendedName>
</protein>
<proteinExistence type="predicted"/>
<dbReference type="AlphaFoldDB" id="A0A0F9TKV2"/>
<dbReference type="EMBL" id="LAZR01001609">
    <property type="protein sequence ID" value="KKN42033.1"/>
    <property type="molecule type" value="Genomic_DNA"/>
</dbReference>
<reference evidence="1" key="1">
    <citation type="journal article" date="2015" name="Nature">
        <title>Complex archaea that bridge the gap between prokaryotes and eukaryotes.</title>
        <authorList>
            <person name="Spang A."/>
            <person name="Saw J.H."/>
            <person name="Jorgensen S.L."/>
            <person name="Zaremba-Niedzwiedzka K."/>
            <person name="Martijn J."/>
            <person name="Lind A.E."/>
            <person name="van Eijk R."/>
            <person name="Schleper C."/>
            <person name="Guy L."/>
            <person name="Ettema T.J."/>
        </authorList>
    </citation>
    <scope>NUCLEOTIDE SEQUENCE</scope>
</reference>
<sequence length="63" mass="6908">MWFAIFGSNVNIDEKGAGASEFSTEKCERLLGYKPVFSFEQAMQELAAEFGHSSQPSTKSPTS</sequence>
<evidence type="ECO:0000313" key="1">
    <source>
        <dbReference type="EMBL" id="KKN42033.1"/>
    </source>
</evidence>